<dbReference type="Gene3D" id="3.40.50.2300">
    <property type="match status" value="1"/>
</dbReference>
<dbReference type="InterPro" id="IPR021800">
    <property type="entry name" value="DUF3369"/>
</dbReference>
<dbReference type="GO" id="GO:0071111">
    <property type="term" value="F:cyclic-guanylate-specific phosphodiesterase activity"/>
    <property type="evidence" value="ECO:0007669"/>
    <property type="project" value="InterPro"/>
</dbReference>
<feature type="modified residue" description="4-aspartylphosphate" evidence="1">
    <location>
        <position position="87"/>
    </location>
</feature>
<dbReference type="PROSITE" id="PS50110">
    <property type="entry name" value="RESPONSE_REGULATORY"/>
    <property type="match status" value="1"/>
</dbReference>
<dbReference type="SUPFAM" id="SSF55073">
    <property type="entry name" value="Nucleotide cyclase"/>
    <property type="match status" value="1"/>
</dbReference>
<dbReference type="AlphaFoldDB" id="A0A212KLK5"/>
<reference evidence="4" key="1">
    <citation type="submission" date="2016-04" db="EMBL/GenBank/DDBJ databases">
        <authorList>
            <person name="Evans L.H."/>
            <person name="Alamgir A."/>
            <person name="Owens N."/>
            <person name="Weber N.D."/>
            <person name="Virtaneva K."/>
            <person name="Barbian K."/>
            <person name="Babar A."/>
            <person name="Rosenke K."/>
        </authorList>
    </citation>
    <scope>NUCLEOTIDE SEQUENCE</scope>
    <source>
        <strain evidence="4">86</strain>
    </source>
</reference>
<dbReference type="SMART" id="SM00052">
    <property type="entry name" value="EAL"/>
    <property type="match status" value="1"/>
</dbReference>
<protein>
    <submittedName>
        <fullName evidence="4">Putative diguanylate phosphodiesterase (EAL domain)</fullName>
    </submittedName>
</protein>
<dbReference type="InterPro" id="IPR000160">
    <property type="entry name" value="GGDEF_dom"/>
</dbReference>
<evidence type="ECO:0000256" key="1">
    <source>
        <dbReference type="PROSITE-ProRule" id="PRU00169"/>
    </source>
</evidence>
<dbReference type="InterPro" id="IPR001633">
    <property type="entry name" value="EAL_dom"/>
</dbReference>
<name>A0A212KLK5_9PROT</name>
<dbReference type="InterPro" id="IPR035919">
    <property type="entry name" value="EAL_sf"/>
</dbReference>
<dbReference type="InterPro" id="IPR050706">
    <property type="entry name" value="Cyclic-di-GMP_PDE-like"/>
</dbReference>
<dbReference type="Gene3D" id="3.20.20.450">
    <property type="entry name" value="EAL domain"/>
    <property type="match status" value="1"/>
</dbReference>
<dbReference type="PANTHER" id="PTHR33121">
    <property type="entry name" value="CYCLIC DI-GMP PHOSPHODIESTERASE PDEF"/>
    <property type="match status" value="1"/>
</dbReference>
<organism evidence="4">
    <name type="scientific">uncultured Alphaproteobacteria bacterium</name>
    <dbReference type="NCBI Taxonomy" id="91750"/>
    <lineage>
        <taxon>Bacteria</taxon>
        <taxon>Pseudomonadati</taxon>
        <taxon>Pseudomonadota</taxon>
        <taxon>Alphaproteobacteria</taxon>
        <taxon>environmental samples</taxon>
    </lineage>
</organism>
<dbReference type="PROSITE" id="PS50883">
    <property type="entry name" value="EAL"/>
    <property type="match status" value="1"/>
</dbReference>
<dbReference type="GO" id="GO:0000160">
    <property type="term" value="P:phosphorelay signal transduction system"/>
    <property type="evidence" value="ECO:0007669"/>
    <property type="project" value="InterPro"/>
</dbReference>
<accession>A0A212KLK5</accession>
<evidence type="ECO:0000259" key="3">
    <source>
        <dbReference type="PROSITE" id="PS50883"/>
    </source>
</evidence>
<gene>
    <name evidence="4" type="ORF">KL86APRO_30081</name>
</gene>
<dbReference type="Pfam" id="PF00563">
    <property type="entry name" value="EAL"/>
    <property type="match status" value="1"/>
</dbReference>
<proteinExistence type="predicted"/>
<evidence type="ECO:0000259" key="2">
    <source>
        <dbReference type="PROSITE" id="PS50110"/>
    </source>
</evidence>
<dbReference type="Pfam" id="PF11849">
    <property type="entry name" value="DUF3369"/>
    <property type="match status" value="1"/>
</dbReference>
<dbReference type="EMBL" id="FLUO01000003">
    <property type="protein sequence ID" value="SBW12538.1"/>
    <property type="molecule type" value="Genomic_DNA"/>
</dbReference>
<dbReference type="InterPro" id="IPR043128">
    <property type="entry name" value="Rev_trsase/Diguanyl_cyclase"/>
</dbReference>
<feature type="domain" description="EAL" evidence="3">
    <location>
        <begin position="481"/>
        <end position="729"/>
    </location>
</feature>
<sequence length="729" mass="78413">MSAPEPSEDFVAFADDVPPTAPIRKEARHWPILVVDDDEDVHHATAFALRDVEILGRPLALVHAYSATDAWAKVNGSEDEFAVALIDVVMETADAGLQLVHDLRAAGHTETRLVLRTGQPGYAPEMSVIAAYEIDDYRTKDELTRTRLITVLTAAIRTYENIHRMSHHRAGLETIVGGASRLFRRTDFPTFCRAVFDQAATLLGTPPHGLVCASMRESETGRIMAAAGRFAELQGGDADDLPKGTFAELWPALPRGLAIREGSVSIGCTSSGGARLLVYVAAPEAPADEDLGLLRLFAANLAIGFENLSLIARLDRLAYIDPVLEIPNLNAFEAALEIRRRKIGPAARMALISIDSYDAIVAVHGQSTAQALLRAVYRTFIEGGGGEVIAARVGDGTFALLGDSVHLDAELVNRAVSEPYRVEGIEIPVSATATLINLADVDADPAAMMRSASSALLHVERTHRGQVIPYTDAMRADVDRRFGLLTALRRSTKTRDGLKVVLQPKVALSTRTVVGAEALLRWTSMDETVSPSEFIPIAESGGLTPDLTDFVIDAVGAWAAKRREPLPVAINLSMADLNNPGFARRLLTRVADAGLAPATVEFEITEDFAMQDAPWAIDQLEILHGEGFRIALDDFGTGYSSLGYFDKLPIDILKIDRAFIAPLTVGGARNSLAAIAVNMANAFGVGCVAEGVETAEQCQILEFLGCPVAQGFHLGRPTPIEAFAETFLA</sequence>
<dbReference type="Gene3D" id="3.30.70.270">
    <property type="match status" value="1"/>
</dbReference>
<feature type="domain" description="Response regulatory" evidence="2">
    <location>
        <begin position="31"/>
        <end position="155"/>
    </location>
</feature>
<dbReference type="SUPFAM" id="SSF141868">
    <property type="entry name" value="EAL domain-like"/>
    <property type="match status" value="1"/>
</dbReference>
<dbReference type="PANTHER" id="PTHR33121:SF70">
    <property type="entry name" value="SIGNALING PROTEIN YKOW"/>
    <property type="match status" value="1"/>
</dbReference>
<dbReference type="SUPFAM" id="SSF52172">
    <property type="entry name" value="CheY-like"/>
    <property type="match status" value="1"/>
</dbReference>
<dbReference type="SMART" id="SM00267">
    <property type="entry name" value="GGDEF"/>
    <property type="match status" value="1"/>
</dbReference>
<keyword evidence="1" id="KW-0597">Phosphoprotein</keyword>
<dbReference type="InterPro" id="IPR011006">
    <property type="entry name" value="CheY-like_superfamily"/>
</dbReference>
<evidence type="ECO:0000313" key="4">
    <source>
        <dbReference type="EMBL" id="SBW12538.1"/>
    </source>
</evidence>
<dbReference type="CDD" id="cd01948">
    <property type="entry name" value="EAL"/>
    <property type="match status" value="1"/>
</dbReference>
<dbReference type="InterPro" id="IPR001789">
    <property type="entry name" value="Sig_transdc_resp-reg_receiver"/>
</dbReference>
<dbReference type="InterPro" id="IPR029787">
    <property type="entry name" value="Nucleotide_cyclase"/>
</dbReference>